<dbReference type="RefSeq" id="WP_088649500.1">
    <property type="nucleotide sequence ID" value="NZ_AQQR01000003.1"/>
</dbReference>
<feature type="transmembrane region" description="Helical" evidence="1">
    <location>
        <begin position="60"/>
        <end position="80"/>
    </location>
</feature>
<sequence length="408" mass="44188">MLRTFLRVFAQLLRRLVSRVLIIASLALVALAAAVFIGPVVPDVVVEKLGVDSLDTILNILASSMLAVTTFSLSILTGAIQFASSSVTPRTRLVLRDDTLTNAVLSNFVGAFVFALLGIILRATPFMGRSESALLFLMTVLVVLIVIGSIMRWIDHLASLGSVDASLESFETIAHRVMSDFVSRPALGGHVMDRDEILSHSGKPALVAERAGYLEQIFEDYLQVEAEECGVDLYIPARPGDYLLPGMPLAWIDGNTPDKAAGDRLRSGFRITSNRLFEQDPRLAVIVLTEVASRALSPGINDPQTAVDVVHRLSAVLMDCAPKPGAEGQEDPAGDKDRIVNTRLYMAPTEPDVFFRTSLEIIARDGADRAEVREAIEAALDRLQTYGGPVVKEAARASRDRLVQGPAD</sequence>
<organism evidence="2 3">
    <name type="scientific">Marinibacterium profundimaris</name>
    <dbReference type="NCBI Taxonomy" id="1679460"/>
    <lineage>
        <taxon>Bacteria</taxon>
        <taxon>Pseudomonadati</taxon>
        <taxon>Pseudomonadota</taxon>
        <taxon>Alphaproteobacteria</taxon>
        <taxon>Rhodobacterales</taxon>
        <taxon>Paracoccaceae</taxon>
        <taxon>Marinibacterium</taxon>
    </lineage>
</organism>
<evidence type="ECO:0000313" key="2">
    <source>
        <dbReference type="EMBL" id="OWU74721.1"/>
    </source>
</evidence>
<dbReference type="Pfam" id="PF10011">
    <property type="entry name" value="DUF2254"/>
    <property type="match status" value="1"/>
</dbReference>
<accession>A0A225NPI7</accession>
<dbReference type="OrthoDB" id="2955631at2"/>
<keyword evidence="1" id="KW-0812">Transmembrane</keyword>
<dbReference type="AlphaFoldDB" id="A0A225NPI7"/>
<keyword evidence="3" id="KW-1185">Reference proteome</keyword>
<gene>
    <name evidence="2" type="ORF">ATO3_08855</name>
</gene>
<feature type="transmembrane region" description="Helical" evidence="1">
    <location>
        <begin position="20"/>
        <end position="40"/>
    </location>
</feature>
<keyword evidence="1" id="KW-1133">Transmembrane helix</keyword>
<feature type="transmembrane region" description="Helical" evidence="1">
    <location>
        <begin position="100"/>
        <end position="121"/>
    </location>
</feature>
<evidence type="ECO:0000313" key="3">
    <source>
        <dbReference type="Proteomes" id="UP000215377"/>
    </source>
</evidence>
<dbReference type="InterPro" id="IPR018723">
    <property type="entry name" value="DUF2254_membrane"/>
</dbReference>
<keyword evidence="1" id="KW-0472">Membrane</keyword>
<dbReference type="EMBL" id="AQQR01000003">
    <property type="protein sequence ID" value="OWU74721.1"/>
    <property type="molecule type" value="Genomic_DNA"/>
</dbReference>
<evidence type="ECO:0000256" key="1">
    <source>
        <dbReference type="SAM" id="Phobius"/>
    </source>
</evidence>
<feature type="transmembrane region" description="Helical" evidence="1">
    <location>
        <begin position="133"/>
        <end position="154"/>
    </location>
</feature>
<evidence type="ECO:0008006" key="4">
    <source>
        <dbReference type="Google" id="ProtNLM"/>
    </source>
</evidence>
<protein>
    <recommendedName>
        <fullName evidence="4">DUF2254 domain-containing protein</fullName>
    </recommendedName>
</protein>
<proteinExistence type="predicted"/>
<dbReference type="Proteomes" id="UP000215377">
    <property type="component" value="Unassembled WGS sequence"/>
</dbReference>
<comment type="caution">
    <text evidence="2">The sequence shown here is derived from an EMBL/GenBank/DDBJ whole genome shotgun (WGS) entry which is preliminary data.</text>
</comment>
<reference evidence="2 3" key="1">
    <citation type="submission" date="2013-04" db="EMBL/GenBank/DDBJ databases">
        <title>Oceanicola sp. 22II1-22F33 Genome Sequencing.</title>
        <authorList>
            <person name="Lai Q."/>
            <person name="Li G."/>
            <person name="Shao Z."/>
        </authorList>
    </citation>
    <scope>NUCLEOTIDE SEQUENCE [LARGE SCALE GENOMIC DNA]</scope>
    <source>
        <strain evidence="2 3">22II1-22F33</strain>
    </source>
</reference>
<name>A0A225NPI7_9RHOB</name>